<dbReference type="CDD" id="cd02509">
    <property type="entry name" value="GDP-M1P_Guanylyltransferase"/>
    <property type="match status" value="1"/>
</dbReference>
<dbReference type="InterPro" id="IPR029044">
    <property type="entry name" value="Nucleotide-diphossugar_trans"/>
</dbReference>
<dbReference type="RefSeq" id="WP_100113005.1">
    <property type="nucleotide sequence ID" value="NZ_MDVB01000004.1"/>
</dbReference>
<dbReference type="InterPro" id="IPR005835">
    <property type="entry name" value="NTP_transferase_dom"/>
</dbReference>
<dbReference type="InterPro" id="IPR011051">
    <property type="entry name" value="RmlC_Cupin_sf"/>
</dbReference>
<evidence type="ECO:0000259" key="9">
    <source>
        <dbReference type="Pfam" id="PF00483"/>
    </source>
</evidence>
<dbReference type="Pfam" id="PF00483">
    <property type="entry name" value="NTP_transferase"/>
    <property type="match status" value="1"/>
</dbReference>
<dbReference type="InterPro" id="IPR014710">
    <property type="entry name" value="RmlC-like_jellyroll"/>
</dbReference>
<dbReference type="FunFam" id="2.60.120.10:FF:000032">
    <property type="entry name" value="Mannose-1-phosphate guanylyltransferase/mannose-6-phosphate isomerase"/>
    <property type="match status" value="1"/>
</dbReference>
<dbReference type="FunFam" id="3.90.550.10:FF:000046">
    <property type="entry name" value="Mannose-1-phosphate guanylyltransferase (GDP)"/>
    <property type="match status" value="1"/>
</dbReference>
<dbReference type="EMBL" id="MDVB01000004">
    <property type="protein sequence ID" value="PIT18662.1"/>
    <property type="molecule type" value="Genomic_DNA"/>
</dbReference>
<dbReference type="SUPFAM" id="SSF51182">
    <property type="entry name" value="RmlC-like cupins"/>
    <property type="match status" value="1"/>
</dbReference>
<dbReference type="Gene3D" id="3.90.550.10">
    <property type="entry name" value="Spore Coat Polysaccharide Biosynthesis Protein SpsA, Chain A"/>
    <property type="match status" value="1"/>
</dbReference>
<keyword evidence="12" id="KW-0413">Isomerase</keyword>
<dbReference type="InterPro" id="IPR001538">
    <property type="entry name" value="Man6P_isomerase-2_C"/>
</dbReference>
<reference evidence="12 13" key="1">
    <citation type="journal article" date="2017" name="MBio">
        <title>Type VI secretion-mediated competition in the bee gut microbiome.</title>
        <authorList>
            <person name="Steele M.I."/>
            <person name="Kwong W.K."/>
            <person name="Powell J.E."/>
            <person name="Whiteley M."/>
            <person name="Moran N.A."/>
        </authorList>
    </citation>
    <scope>NUCLEOTIDE SEQUENCE [LARGE SCALE GENOMIC DNA]</scope>
    <source>
        <strain evidence="12 13">App2-2</strain>
    </source>
</reference>
<comment type="similarity">
    <text evidence="1 8">Belongs to the mannose-6-phosphate isomerase type 2 family.</text>
</comment>
<keyword evidence="5" id="KW-0547">Nucleotide-binding</keyword>
<dbReference type="SUPFAM" id="SSF53448">
    <property type="entry name" value="Nucleotide-diphospho-sugar transferases"/>
    <property type="match status" value="1"/>
</dbReference>
<dbReference type="AlphaFoldDB" id="A0A2N9WWQ7"/>
<dbReference type="GO" id="GO:0004475">
    <property type="term" value="F:mannose-1-phosphate guanylyltransferase (GTP) activity"/>
    <property type="evidence" value="ECO:0007669"/>
    <property type="project" value="UniProtKB-EC"/>
</dbReference>
<dbReference type="Pfam" id="PF01050">
    <property type="entry name" value="MannoseP_isomer"/>
    <property type="match status" value="1"/>
</dbReference>
<feature type="domain" description="MannoseP isomerase/GMP-like beta-helix" evidence="11">
    <location>
        <begin position="289"/>
        <end position="341"/>
    </location>
</feature>
<dbReference type="InterPro" id="IPR006375">
    <property type="entry name" value="Man1P_GuaTrfase/Man6P_Isoase"/>
</dbReference>
<sequence>MINIILCGGQGTRLWPISRNAQPKQYIPLIEGQSLFQKTVCYNKELCDRFYLITNQDQYFLSKEQLSHLNSIDNSQFLIEPIGRNTAPAIALACLDLHADDIVLITPSDHLITQQQNYQNVLQKAKDIAEKGFLVTIGVTPTSPETGYGYIECDTVNNDEILDVTRFHEKPNAQTALQYISSGKFYWNAGIFCFKAGVFLNELSLYAPEILNACILASKNAERKDNVNQISLEDMQNIPENSIDYAVLEKSKIIKMIPAQFGWSDLGCFDALDQILPKDEQGNTIDQHYIGLNSHNNLILGHDRAIATIDINDCIIVDTPDALLIANKGSSQKVKQLINELEKNNKKLLLEHKTMYRPWGSYTVLEDVDGYKIKRIEVKPGRRLSLQRHWHRSEHWIVVSGTATVTIGDDSYFVRPNESTYIRMGEVHRLANDGKIPVVLIEAQVGEYTGEDDIERLEDDFKRC</sequence>
<dbReference type="GO" id="GO:0009298">
    <property type="term" value="P:GDP-mannose biosynthetic process"/>
    <property type="evidence" value="ECO:0007669"/>
    <property type="project" value="TreeGrafter"/>
</dbReference>
<dbReference type="GO" id="GO:0000271">
    <property type="term" value="P:polysaccharide biosynthetic process"/>
    <property type="evidence" value="ECO:0007669"/>
    <property type="project" value="InterPro"/>
</dbReference>
<evidence type="ECO:0000256" key="7">
    <source>
        <dbReference type="ARBA" id="ARBA00047343"/>
    </source>
</evidence>
<name>A0A2N9WWQ7_9NEIS</name>
<dbReference type="InterPro" id="IPR049577">
    <property type="entry name" value="GMPP_N"/>
</dbReference>
<dbReference type="PANTHER" id="PTHR46390:SF1">
    <property type="entry name" value="MANNOSE-1-PHOSPHATE GUANYLYLTRANSFERASE"/>
    <property type="match status" value="1"/>
</dbReference>
<evidence type="ECO:0000313" key="13">
    <source>
        <dbReference type="Proteomes" id="UP000231293"/>
    </source>
</evidence>
<evidence type="ECO:0000256" key="2">
    <source>
        <dbReference type="ARBA" id="ARBA00012387"/>
    </source>
</evidence>
<evidence type="ECO:0000313" key="12">
    <source>
        <dbReference type="EMBL" id="PIT18662.1"/>
    </source>
</evidence>
<protein>
    <recommendedName>
        <fullName evidence="2">mannose-1-phosphate guanylyltransferase</fullName>
        <ecNumber evidence="2">2.7.7.13</ecNumber>
    </recommendedName>
</protein>
<evidence type="ECO:0000259" key="10">
    <source>
        <dbReference type="Pfam" id="PF01050"/>
    </source>
</evidence>
<dbReference type="GO" id="GO:0005525">
    <property type="term" value="F:GTP binding"/>
    <property type="evidence" value="ECO:0007669"/>
    <property type="project" value="UniProtKB-KW"/>
</dbReference>
<dbReference type="EC" id="2.7.7.13" evidence="2"/>
<evidence type="ECO:0000256" key="3">
    <source>
        <dbReference type="ARBA" id="ARBA00022679"/>
    </source>
</evidence>
<evidence type="ECO:0000256" key="1">
    <source>
        <dbReference type="ARBA" id="ARBA00006115"/>
    </source>
</evidence>
<dbReference type="InterPro" id="IPR054566">
    <property type="entry name" value="ManC/GMP-like_b-helix"/>
</dbReference>
<comment type="caution">
    <text evidence="12">The sequence shown here is derived from an EMBL/GenBank/DDBJ whole genome shotgun (WGS) entry which is preliminary data.</text>
</comment>
<organism evidence="12 13">
    <name type="scientific">Snodgrassella alvi</name>
    <dbReference type="NCBI Taxonomy" id="1196083"/>
    <lineage>
        <taxon>Bacteria</taxon>
        <taxon>Pseudomonadati</taxon>
        <taxon>Pseudomonadota</taxon>
        <taxon>Betaproteobacteria</taxon>
        <taxon>Neisseriales</taxon>
        <taxon>Neisseriaceae</taxon>
        <taxon>Snodgrassella</taxon>
    </lineage>
</organism>
<dbReference type="NCBIfam" id="TIGR01479">
    <property type="entry name" value="GMP_PMI"/>
    <property type="match status" value="1"/>
</dbReference>
<keyword evidence="4 12" id="KW-0548">Nucleotidyltransferase</keyword>
<feature type="domain" description="Mannose-6-phosphate isomerase type II C-terminal" evidence="10">
    <location>
        <begin position="345"/>
        <end position="459"/>
    </location>
</feature>
<gene>
    <name evidence="12" type="ORF">BGI32_00955</name>
</gene>
<feature type="domain" description="Nucleotidyl transferase" evidence="9">
    <location>
        <begin position="3"/>
        <end position="280"/>
    </location>
</feature>
<comment type="catalytic activity">
    <reaction evidence="7">
        <text>alpha-D-mannose 1-phosphate + GTP + H(+) = GDP-alpha-D-mannose + diphosphate</text>
        <dbReference type="Rhea" id="RHEA:15229"/>
        <dbReference type="ChEBI" id="CHEBI:15378"/>
        <dbReference type="ChEBI" id="CHEBI:33019"/>
        <dbReference type="ChEBI" id="CHEBI:37565"/>
        <dbReference type="ChEBI" id="CHEBI:57527"/>
        <dbReference type="ChEBI" id="CHEBI:58409"/>
        <dbReference type="EC" id="2.7.7.13"/>
    </reaction>
</comment>
<evidence type="ECO:0000256" key="8">
    <source>
        <dbReference type="RuleBase" id="RU004190"/>
    </source>
</evidence>
<proteinExistence type="inferred from homology"/>
<keyword evidence="6" id="KW-0342">GTP-binding</keyword>
<evidence type="ECO:0000259" key="11">
    <source>
        <dbReference type="Pfam" id="PF22640"/>
    </source>
</evidence>
<dbReference type="Gene3D" id="2.60.120.10">
    <property type="entry name" value="Jelly Rolls"/>
    <property type="match status" value="1"/>
</dbReference>
<dbReference type="PANTHER" id="PTHR46390">
    <property type="entry name" value="MANNOSE-1-PHOSPHATE GUANYLYLTRANSFERASE"/>
    <property type="match status" value="1"/>
</dbReference>
<keyword evidence="3 12" id="KW-0808">Transferase</keyword>
<evidence type="ECO:0000256" key="6">
    <source>
        <dbReference type="ARBA" id="ARBA00023134"/>
    </source>
</evidence>
<accession>A0A2N9WWQ7</accession>
<dbReference type="CDD" id="cd02213">
    <property type="entry name" value="cupin_PMI_typeII_C"/>
    <property type="match status" value="1"/>
</dbReference>
<dbReference type="GO" id="GO:0016853">
    <property type="term" value="F:isomerase activity"/>
    <property type="evidence" value="ECO:0007669"/>
    <property type="project" value="UniProtKB-KW"/>
</dbReference>
<dbReference type="InterPro" id="IPR051161">
    <property type="entry name" value="Mannose-6P_isomerase_type2"/>
</dbReference>
<dbReference type="Proteomes" id="UP000231293">
    <property type="component" value="Unassembled WGS sequence"/>
</dbReference>
<dbReference type="Pfam" id="PF22640">
    <property type="entry name" value="ManC_GMP_beta-helix"/>
    <property type="match status" value="1"/>
</dbReference>
<evidence type="ECO:0000256" key="4">
    <source>
        <dbReference type="ARBA" id="ARBA00022695"/>
    </source>
</evidence>
<evidence type="ECO:0000256" key="5">
    <source>
        <dbReference type="ARBA" id="ARBA00022741"/>
    </source>
</evidence>